<dbReference type="PANTHER" id="PTHR47723">
    <property type="entry name" value="OS05G0353850 PROTEIN"/>
    <property type="match status" value="1"/>
</dbReference>
<dbReference type="Gene3D" id="3.30.420.10">
    <property type="entry name" value="Ribonuclease H-like superfamily/Ribonuclease H"/>
    <property type="match status" value="1"/>
</dbReference>
<dbReference type="GO" id="GO:0003676">
    <property type="term" value="F:nucleic acid binding"/>
    <property type="evidence" value="ECO:0007669"/>
    <property type="project" value="InterPro"/>
</dbReference>
<dbReference type="EMBL" id="PDCK01000044">
    <property type="protein sequence ID" value="PRQ22557.1"/>
    <property type="molecule type" value="Genomic_DNA"/>
</dbReference>
<dbReference type="PANTHER" id="PTHR47723:SF23">
    <property type="entry name" value="REVERSE TRANSCRIPTASE-LIKE PROTEIN"/>
    <property type="match status" value="1"/>
</dbReference>
<dbReference type="InterPro" id="IPR012337">
    <property type="entry name" value="RNaseH-like_sf"/>
</dbReference>
<keyword evidence="3" id="KW-1185">Reference proteome</keyword>
<feature type="domain" description="RNase H type-1" evidence="1">
    <location>
        <begin position="172"/>
        <end position="302"/>
    </location>
</feature>
<gene>
    <name evidence="2" type="ORF">RchiOBHm_Chr6g0251621</name>
</gene>
<dbReference type="InterPro" id="IPR026960">
    <property type="entry name" value="RVT-Znf"/>
</dbReference>
<dbReference type="GO" id="GO:0004523">
    <property type="term" value="F:RNA-DNA hybrid ribonuclease activity"/>
    <property type="evidence" value="ECO:0007669"/>
    <property type="project" value="InterPro"/>
</dbReference>
<accession>A0A2P6PKU8</accession>
<evidence type="ECO:0000313" key="3">
    <source>
        <dbReference type="Proteomes" id="UP000238479"/>
    </source>
</evidence>
<keyword evidence="2" id="KW-0695">RNA-directed DNA polymerase</keyword>
<dbReference type="InterPro" id="IPR036397">
    <property type="entry name" value="RNaseH_sf"/>
</dbReference>
<keyword evidence="2" id="KW-0548">Nucleotidyltransferase</keyword>
<evidence type="ECO:0000259" key="1">
    <source>
        <dbReference type="PROSITE" id="PS50879"/>
    </source>
</evidence>
<reference evidence="2 3" key="1">
    <citation type="journal article" date="2018" name="Nat. Genet.">
        <title>The Rosa genome provides new insights in the design of modern roses.</title>
        <authorList>
            <person name="Bendahmane M."/>
        </authorList>
    </citation>
    <scope>NUCLEOTIDE SEQUENCE [LARGE SCALE GENOMIC DNA]</scope>
    <source>
        <strain evidence="3">cv. Old Blush</strain>
    </source>
</reference>
<dbReference type="Proteomes" id="UP000238479">
    <property type="component" value="Chromosome 6"/>
</dbReference>
<dbReference type="InterPro" id="IPR044730">
    <property type="entry name" value="RNase_H-like_dom_plant"/>
</dbReference>
<protein>
    <submittedName>
        <fullName evidence="2">Putative ribonuclease H-like domain, reverse transcriptase zinc-binding domain-containing protein</fullName>
    </submittedName>
</protein>
<dbReference type="CDD" id="cd06222">
    <property type="entry name" value="RNase_H_like"/>
    <property type="match status" value="1"/>
</dbReference>
<organism evidence="2 3">
    <name type="scientific">Rosa chinensis</name>
    <name type="common">China rose</name>
    <dbReference type="NCBI Taxonomy" id="74649"/>
    <lineage>
        <taxon>Eukaryota</taxon>
        <taxon>Viridiplantae</taxon>
        <taxon>Streptophyta</taxon>
        <taxon>Embryophyta</taxon>
        <taxon>Tracheophyta</taxon>
        <taxon>Spermatophyta</taxon>
        <taxon>Magnoliopsida</taxon>
        <taxon>eudicotyledons</taxon>
        <taxon>Gunneridae</taxon>
        <taxon>Pentapetalae</taxon>
        <taxon>rosids</taxon>
        <taxon>fabids</taxon>
        <taxon>Rosales</taxon>
        <taxon>Rosaceae</taxon>
        <taxon>Rosoideae</taxon>
        <taxon>Rosoideae incertae sedis</taxon>
        <taxon>Rosa</taxon>
    </lineage>
</organism>
<dbReference type="Pfam" id="PF13966">
    <property type="entry name" value="zf-RVT"/>
    <property type="match status" value="1"/>
</dbReference>
<dbReference type="Pfam" id="PF13456">
    <property type="entry name" value="RVT_3"/>
    <property type="match status" value="1"/>
</dbReference>
<sequence>MLAWRLFHNRIPTDEQLQKRGIPTVSVCQLCSFRFVEDSTHLFVSCSFAQHVWQWLACCFGCSLPSHGTIVDLWNTIKGKTFSPQLKNLWIAGCLYALMAIWKERNKLRFDNKIPSLLRVFRSIRAWLRFIAPHTPGHTVGLVDFQLLVGLGIQPISRRRIAPRWVLWHPPITPWIKLNTDGLAKGNPGPAACGGVFRDEKGRYLGGFCQGLGHQTAFFAELMGVIIGIEFAFQFGWNSIWLESDSTSVLACIVSSSFVPPWPLRIAWSTCLARIRSLTFHCSHVLREGNTVADRLTNMGLASTALVWYSTALSTLSPFLLPHSLSA</sequence>
<dbReference type="PROSITE" id="PS50879">
    <property type="entry name" value="RNASE_H_1"/>
    <property type="match status" value="1"/>
</dbReference>
<dbReference type="GO" id="GO:0003964">
    <property type="term" value="F:RNA-directed DNA polymerase activity"/>
    <property type="evidence" value="ECO:0007669"/>
    <property type="project" value="UniProtKB-KW"/>
</dbReference>
<dbReference type="InterPro" id="IPR053151">
    <property type="entry name" value="RNase_H-like"/>
</dbReference>
<dbReference type="SUPFAM" id="SSF53098">
    <property type="entry name" value="Ribonuclease H-like"/>
    <property type="match status" value="1"/>
</dbReference>
<keyword evidence="2" id="KW-0808">Transferase</keyword>
<comment type="caution">
    <text evidence="2">The sequence shown here is derived from an EMBL/GenBank/DDBJ whole genome shotgun (WGS) entry which is preliminary data.</text>
</comment>
<dbReference type="OMA" id="ERNTECH"/>
<dbReference type="InterPro" id="IPR002156">
    <property type="entry name" value="RNaseH_domain"/>
</dbReference>
<name>A0A2P6PKU8_ROSCH</name>
<proteinExistence type="predicted"/>
<evidence type="ECO:0000313" key="2">
    <source>
        <dbReference type="EMBL" id="PRQ22557.1"/>
    </source>
</evidence>
<dbReference type="AlphaFoldDB" id="A0A2P6PKU8"/>
<dbReference type="Gramene" id="PRQ22557">
    <property type="protein sequence ID" value="PRQ22557"/>
    <property type="gene ID" value="RchiOBHm_Chr6g0251621"/>
</dbReference>